<feature type="domain" description="ABC transmembrane type-1" evidence="11">
    <location>
        <begin position="16"/>
        <end position="298"/>
    </location>
</feature>
<dbReference type="RefSeq" id="WP_240256976.1">
    <property type="nucleotide sequence ID" value="NZ_JAKTTI010000032.1"/>
</dbReference>
<dbReference type="SUPFAM" id="SSF52540">
    <property type="entry name" value="P-loop containing nucleoside triphosphate hydrolases"/>
    <property type="match status" value="1"/>
</dbReference>
<dbReference type="Gene3D" id="1.20.1560.10">
    <property type="entry name" value="ABC transporter type 1, transmembrane domain"/>
    <property type="match status" value="1"/>
</dbReference>
<feature type="domain" description="ABC transporter" evidence="10">
    <location>
        <begin position="331"/>
        <end position="566"/>
    </location>
</feature>
<sequence length="576" mass="63154">MSKLLRYLAPYKWFAILGPSFMVLEVMMDLVQPTIMQHIIDDGIAQNDDTYVIRMFALMIGAAVIGLFGGIGCSIFSSRAAINFATDLRKDLFTAITYFSAKNKDDFSIGKLITNLTSDVETVQRAVLMTMKIFVRGPLLFIGAVIIVFFTARELFGLLLIIVPILIILIVFFTTMSGKVFGAVQRTIDRVNTYMQENLAGVRVIKAFNRGEEQIQQFSSINNELAKRAIRAEHVVGVLAPLSMFVVNIGIVAALWSGAIKVEAGTLEIGVILAFINYLTIIMNGIISSSNVLIQIARALPSASRIQEVLDTKNDIVNAQYPIQAPIQGEIEFKDVSFYYHDNGEYVLDKVSFHVKQGGTLGIIGTTGSGKSTLLKLLPRLFEPTGGEILIDGQPIEQYDLLTLRHSVGFAPQKALLFSGSIASNLRFGESDATEREMALAMDIAAATEFVSRFSKGTEHHLSQGGQNLSGGQRQRLAMARAFIRKPRILVLDDTTSAVDAISERHIQKGIKQNFDGTTTIIVASKISSIRHAEQILVLEEGKVAGLGTHDELLATNEVYQEIVATQEERGGVLSE</sequence>
<protein>
    <submittedName>
        <fullName evidence="12">ABC transporter ATP-binding protein/permease</fullName>
    </submittedName>
</protein>
<keyword evidence="6 12" id="KW-0067">ATP-binding</keyword>
<dbReference type="SMART" id="SM00382">
    <property type="entry name" value="AAA"/>
    <property type="match status" value="1"/>
</dbReference>
<dbReference type="InterPro" id="IPR039421">
    <property type="entry name" value="Type_1_exporter"/>
</dbReference>
<dbReference type="PROSITE" id="PS00211">
    <property type="entry name" value="ABC_TRANSPORTER_1"/>
    <property type="match status" value="1"/>
</dbReference>
<dbReference type="Pfam" id="PF00664">
    <property type="entry name" value="ABC_membrane"/>
    <property type="match status" value="1"/>
</dbReference>
<dbReference type="PANTHER" id="PTHR43394">
    <property type="entry name" value="ATP-DEPENDENT PERMEASE MDL1, MITOCHONDRIAL"/>
    <property type="match status" value="1"/>
</dbReference>
<dbReference type="InterPro" id="IPR036640">
    <property type="entry name" value="ABC1_TM_sf"/>
</dbReference>
<dbReference type="PANTHER" id="PTHR43394:SF1">
    <property type="entry name" value="ATP-BINDING CASSETTE SUB-FAMILY B MEMBER 10, MITOCHONDRIAL"/>
    <property type="match status" value="1"/>
</dbReference>
<feature type="transmembrane region" description="Helical" evidence="9">
    <location>
        <begin position="235"/>
        <end position="257"/>
    </location>
</feature>
<feature type="transmembrane region" description="Helical" evidence="9">
    <location>
        <begin position="51"/>
        <end position="76"/>
    </location>
</feature>
<dbReference type="Gene3D" id="3.40.50.300">
    <property type="entry name" value="P-loop containing nucleotide triphosphate hydrolases"/>
    <property type="match status" value="1"/>
</dbReference>
<evidence type="ECO:0000256" key="4">
    <source>
        <dbReference type="ARBA" id="ARBA00022692"/>
    </source>
</evidence>
<comment type="subcellular location">
    <subcellularLocation>
        <location evidence="1">Cell membrane</location>
        <topology evidence="1">Multi-pass membrane protein</topology>
    </subcellularLocation>
</comment>
<dbReference type="InterPro" id="IPR011527">
    <property type="entry name" value="ABC1_TM_dom"/>
</dbReference>
<organism evidence="12 13">
    <name type="scientific">Fredinandcohnia quinoae</name>
    <dbReference type="NCBI Taxonomy" id="2918902"/>
    <lineage>
        <taxon>Bacteria</taxon>
        <taxon>Bacillati</taxon>
        <taxon>Bacillota</taxon>
        <taxon>Bacilli</taxon>
        <taxon>Bacillales</taxon>
        <taxon>Bacillaceae</taxon>
        <taxon>Fredinandcohnia</taxon>
    </lineage>
</organism>
<evidence type="ECO:0000313" key="12">
    <source>
        <dbReference type="EMBL" id="MCH1627058.1"/>
    </source>
</evidence>
<dbReference type="CDD" id="cd18548">
    <property type="entry name" value="ABC_6TM_Tm287_like"/>
    <property type="match status" value="1"/>
</dbReference>
<dbReference type="InterPro" id="IPR003593">
    <property type="entry name" value="AAA+_ATPase"/>
</dbReference>
<dbReference type="EMBL" id="JAKTTI010000032">
    <property type="protein sequence ID" value="MCH1627058.1"/>
    <property type="molecule type" value="Genomic_DNA"/>
</dbReference>
<evidence type="ECO:0000256" key="8">
    <source>
        <dbReference type="ARBA" id="ARBA00023136"/>
    </source>
</evidence>
<keyword evidence="2" id="KW-0813">Transport</keyword>
<evidence type="ECO:0000259" key="11">
    <source>
        <dbReference type="PROSITE" id="PS50929"/>
    </source>
</evidence>
<dbReference type="PROSITE" id="PS50929">
    <property type="entry name" value="ABC_TM1F"/>
    <property type="match status" value="1"/>
</dbReference>
<feature type="transmembrane region" description="Helical" evidence="9">
    <location>
        <begin position="156"/>
        <end position="176"/>
    </location>
</feature>
<dbReference type="PROSITE" id="PS50893">
    <property type="entry name" value="ABC_TRANSPORTER_2"/>
    <property type="match status" value="1"/>
</dbReference>
<dbReference type="InterPro" id="IPR003439">
    <property type="entry name" value="ABC_transporter-like_ATP-bd"/>
</dbReference>
<dbReference type="AlphaFoldDB" id="A0AAW5E3X3"/>
<keyword evidence="7 9" id="KW-1133">Transmembrane helix</keyword>
<keyword evidence="5" id="KW-0547">Nucleotide-binding</keyword>
<accession>A0AAW5E3X3</accession>
<dbReference type="Proteomes" id="UP001431131">
    <property type="component" value="Unassembled WGS sequence"/>
</dbReference>
<evidence type="ECO:0000256" key="2">
    <source>
        <dbReference type="ARBA" id="ARBA00022448"/>
    </source>
</evidence>
<dbReference type="GO" id="GO:0005886">
    <property type="term" value="C:plasma membrane"/>
    <property type="evidence" value="ECO:0007669"/>
    <property type="project" value="UniProtKB-SubCell"/>
</dbReference>
<reference evidence="12" key="1">
    <citation type="submission" date="2022-02" db="EMBL/GenBank/DDBJ databases">
        <title>Fredinandcohnia quinoae sp. nov. isolated from Chenopodium quinoa seeds.</title>
        <authorList>
            <person name="Saati-Santamaria Z."/>
            <person name="Flores-Felix J.D."/>
            <person name="Igual J.M."/>
            <person name="Velazquez E."/>
            <person name="Garcia-Fraile P."/>
            <person name="Martinez-Molina E."/>
        </authorList>
    </citation>
    <scope>NUCLEOTIDE SEQUENCE</scope>
    <source>
        <strain evidence="12">SECRCQ15</strain>
    </source>
</reference>
<feature type="transmembrane region" description="Helical" evidence="9">
    <location>
        <begin position="12"/>
        <end position="31"/>
    </location>
</feature>
<gene>
    <name evidence="12" type="ORF">MJG50_17130</name>
</gene>
<dbReference type="InterPro" id="IPR017871">
    <property type="entry name" value="ABC_transporter-like_CS"/>
</dbReference>
<keyword evidence="3" id="KW-1003">Cell membrane</keyword>
<keyword evidence="13" id="KW-1185">Reference proteome</keyword>
<dbReference type="GO" id="GO:0016887">
    <property type="term" value="F:ATP hydrolysis activity"/>
    <property type="evidence" value="ECO:0007669"/>
    <property type="project" value="InterPro"/>
</dbReference>
<keyword evidence="8 9" id="KW-0472">Membrane</keyword>
<keyword evidence="4 9" id="KW-0812">Transmembrane</keyword>
<evidence type="ECO:0000313" key="13">
    <source>
        <dbReference type="Proteomes" id="UP001431131"/>
    </source>
</evidence>
<name>A0AAW5E3X3_9BACI</name>
<dbReference type="Pfam" id="PF00005">
    <property type="entry name" value="ABC_tran"/>
    <property type="match status" value="1"/>
</dbReference>
<evidence type="ECO:0000259" key="10">
    <source>
        <dbReference type="PROSITE" id="PS50893"/>
    </source>
</evidence>
<dbReference type="SUPFAM" id="SSF90123">
    <property type="entry name" value="ABC transporter transmembrane region"/>
    <property type="match status" value="1"/>
</dbReference>
<dbReference type="GO" id="GO:0015421">
    <property type="term" value="F:ABC-type oligopeptide transporter activity"/>
    <property type="evidence" value="ECO:0007669"/>
    <property type="project" value="TreeGrafter"/>
</dbReference>
<feature type="transmembrane region" description="Helical" evidence="9">
    <location>
        <begin position="269"/>
        <end position="294"/>
    </location>
</feature>
<comment type="caution">
    <text evidence="12">The sequence shown here is derived from an EMBL/GenBank/DDBJ whole genome shotgun (WGS) entry which is preliminary data.</text>
</comment>
<evidence type="ECO:0000256" key="9">
    <source>
        <dbReference type="SAM" id="Phobius"/>
    </source>
</evidence>
<evidence type="ECO:0000256" key="6">
    <source>
        <dbReference type="ARBA" id="ARBA00022840"/>
    </source>
</evidence>
<dbReference type="InterPro" id="IPR027417">
    <property type="entry name" value="P-loop_NTPase"/>
</dbReference>
<evidence type="ECO:0000256" key="7">
    <source>
        <dbReference type="ARBA" id="ARBA00022989"/>
    </source>
</evidence>
<evidence type="ECO:0000256" key="5">
    <source>
        <dbReference type="ARBA" id="ARBA00022741"/>
    </source>
</evidence>
<dbReference type="GO" id="GO:0005524">
    <property type="term" value="F:ATP binding"/>
    <property type="evidence" value="ECO:0007669"/>
    <property type="project" value="UniProtKB-KW"/>
</dbReference>
<evidence type="ECO:0000256" key="3">
    <source>
        <dbReference type="ARBA" id="ARBA00022475"/>
    </source>
</evidence>
<dbReference type="FunFam" id="3.40.50.300:FF:000221">
    <property type="entry name" value="Multidrug ABC transporter ATP-binding protein"/>
    <property type="match status" value="1"/>
</dbReference>
<feature type="transmembrane region" description="Helical" evidence="9">
    <location>
        <begin position="133"/>
        <end position="150"/>
    </location>
</feature>
<proteinExistence type="predicted"/>
<evidence type="ECO:0000256" key="1">
    <source>
        <dbReference type="ARBA" id="ARBA00004651"/>
    </source>
</evidence>